<dbReference type="PROSITE" id="PS50157">
    <property type="entry name" value="ZINC_FINGER_C2H2_2"/>
    <property type="match status" value="3"/>
</dbReference>
<proteinExistence type="evidence at transcript level"/>
<dbReference type="Gene3D" id="3.30.160.60">
    <property type="entry name" value="Classic Zinc Finger"/>
    <property type="match status" value="3"/>
</dbReference>
<evidence type="ECO:0000259" key="9">
    <source>
        <dbReference type="PROSITE" id="PS50157"/>
    </source>
</evidence>
<dbReference type="PANTHER" id="PTHR24388:SF54">
    <property type="entry name" value="PROTEIN ESCARGOT"/>
    <property type="match status" value="1"/>
</dbReference>
<dbReference type="FunFam" id="3.30.160.60:FF:000446">
    <property type="entry name" value="Zinc finger protein"/>
    <property type="match status" value="1"/>
</dbReference>
<dbReference type="PANTHER" id="PTHR24388">
    <property type="entry name" value="ZINC FINGER PROTEIN"/>
    <property type="match status" value="1"/>
</dbReference>
<dbReference type="GO" id="GO:0008270">
    <property type="term" value="F:zinc ion binding"/>
    <property type="evidence" value="ECO:0007669"/>
    <property type="project" value="UniProtKB-KW"/>
</dbReference>
<dbReference type="GO" id="GO:0000978">
    <property type="term" value="F:RNA polymerase II cis-regulatory region sequence-specific DNA binding"/>
    <property type="evidence" value="ECO:0007669"/>
    <property type="project" value="TreeGrafter"/>
</dbReference>
<name>A0A1E1WWW1_9ACAR</name>
<evidence type="ECO:0000256" key="4">
    <source>
        <dbReference type="ARBA" id="ARBA00022771"/>
    </source>
</evidence>
<reference evidence="10" key="1">
    <citation type="journal article" date="2017" name="Front. Cell. Infect. Microbiol.">
        <title>The Distinct Transcriptional Response of the Midgut of Amblyomma sculptum and Amblyomma aureolatum Ticks to Rickettsia rickettsii Correlates to Their Differences in Susceptibility to Infection.</title>
        <authorList>
            <person name="Martins L.A."/>
            <person name="Galletti M.F.B.M."/>
            <person name="Ribeiro J.M."/>
            <person name="Fujita A."/>
            <person name="Costa F.B."/>
            <person name="Labruna M.B."/>
            <person name="Daffre S."/>
            <person name="Fogaca A.C."/>
        </authorList>
    </citation>
    <scope>NUCLEOTIDE SEQUENCE</scope>
</reference>
<evidence type="ECO:0000256" key="7">
    <source>
        <dbReference type="ARBA" id="ARBA00037948"/>
    </source>
</evidence>
<accession>A0A1E1WWW1</accession>
<evidence type="ECO:0000313" key="10">
    <source>
        <dbReference type="EMBL" id="JAT91276.1"/>
    </source>
</evidence>
<dbReference type="EMBL" id="GFAC01007912">
    <property type="protein sequence ID" value="JAT91276.1"/>
    <property type="molecule type" value="mRNA"/>
</dbReference>
<keyword evidence="3" id="KW-0677">Repeat</keyword>
<dbReference type="SMART" id="SM00355">
    <property type="entry name" value="ZnF_C2H2"/>
    <property type="match status" value="4"/>
</dbReference>
<comment type="similarity">
    <text evidence="7">Belongs to the snail C2H2-type zinc-finger protein family.</text>
</comment>
<dbReference type="FunFam" id="3.30.160.60:FF:000110">
    <property type="entry name" value="Zinc finger protein-like"/>
    <property type="match status" value="1"/>
</dbReference>
<evidence type="ECO:0000256" key="6">
    <source>
        <dbReference type="ARBA" id="ARBA00023242"/>
    </source>
</evidence>
<feature type="domain" description="C2H2-type" evidence="9">
    <location>
        <begin position="54"/>
        <end position="81"/>
    </location>
</feature>
<keyword evidence="5" id="KW-0862">Zinc</keyword>
<evidence type="ECO:0000256" key="3">
    <source>
        <dbReference type="ARBA" id="ARBA00022737"/>
    </source>
</evidence>
<sequence>PSHEVLSRAQEAHAAAIAIASCPDARDCPLCSYVATTRSSLVIHMRKHTGERPYRCHLCPAAFAKSSDRSRHFRTHQIHKPFGCGSCGKSFAQKVTLATHRCMPASGGAGFKCQACSQRFANSLCLKEHMGKCKARAAA</sequence>
<organism evidence="10">
    <name type="scientific">Amblyomma aureolatum</name>
    <dbReference type="NCBI Taxonomy" id="187763"/>
    <lineage>
        <taxon>Eukaryota</taxon>
        <taxon>Metazoa</taxon>
        <taxon>Ecdysozoa</taxon>
        <taxon>Arthropoda</taxon>
        <taxon>Chelicerata</taxon>
        <taxon>Arachnida</taxon>
        <taxon>Acari</taxon>
        <taxon>Parasitiformes</taxon>
        <taxon>Ixodida</taxon>
        <taxon>Ixodoidea</taxon>
        <taxon>Ixodidae</taxon>
        <taxon>Amblyomminae</taxon>
        <taxon>Amblyomma</taxon>
    </lineage>
</organism>
<dbReference type="InterPro" id="IPR036236">
    <property type="entry name" value="Znf_C2H2_sf"/>
</dbReference>
<evidence type="ECO:0000256" key="2">
    <source>
        <dbReference type="ARBA" id="ARBA00022723"/>
    </source>
</evidence>
<dbReference type="Pfam" id="PF00096">
    <property type="entry name" value="zf-C2H2"/>
    <property type="match status" value="3"/>
</dbReference>
<dbReference type="SUPFAM" id="SSF57667">
    <property type="entry name" value="beta-beta-alpha zinc fingers"/>
    <property type="match status" value="2"/>
</dbReference>
<dbReference type="GO" id="GO:0000981">
    <property type="term" value="F:DNA-binding transcription factor activity, RNA polymerase II-specific"/>
    <property type="evidence" value="ECO:0007669"/>
    <property type="project" value="TreeGrafter"/>
</dbReference>
<evidence type="ECO:0000256" key="8">
    <source>
        <dbReference type="PROSITE-ProRule" id="PRU00042"/>
    </source>
</evidence>
<dbReference type="PROSITE" id="PS00028">
    <property type="entry name" value="ZINC_FINGER_C2H2_1"/>
    <property type="match status" value="1"/>
</dbReference>
<feature type="non-terminal residue" evidence="10">
    <location>
        <position position="1"/>
    </location>
</feature>
<feature type="domain" description="C2H2-type" evidence="9">
    <location>
        <begin position="82"/>
        <end position="101"/>
    </location>
</feature>
<comment type="subcellular location">
    <subcellularLocation>
        <location evidence="1">Nucleus</location>
    </subcellularLocation>
</comment>
<feature type="domain" description="C2H2-type" evidence="9">
    <location>
        <begin position="26"/>
        <end position="53"/>
    </location>
</feature>
<dbReference type="InterPro" id="IPR013087">
    <property type="entry name" value="Znf_C2H2_type"/>
</dbReference>
<dbReference type="GO" id="GO:0005634">
    <property type="term" value="C:nucleus"/>
    <property type="evidence" value="ECO:0007669"/>
    <property type="project" value="UniProtKB-SubCell"/>
</dbReference>
<keyword evidence="6" id="KW-0539">Nucleus</keyword>
<evidence type="ECO:0000256" key="1">
    <source>
        <dbReference type="ARBA" id="ARBA00004123"/>
    </source>
</evidence>
<evidence type="ECO:0000256" key="5">
    <source>
        <dbReference type="ARBA" id="ARBA00022833"/>
    </source>
</evidence>
<keyword evidence="4 8" id="KW-0863">Zinc-finger</keyword>
<dbReference type="AlphaFoldDB" id="A0A1E1WWW1"/>
<dbReference type="InterPro" id="IPR050527">
    <property type="entry name" value="Snail/Krueppel_Znf"/>
</dbReference>
<keyword evidence="2" id="KW-0479">Metal-binding</keyword>
<feature type="non-terminal residue" evidence="10">
    <location>
        <position position="139"/>
    </location>
</feature>
<protein>
    <submittedName>
        <fullName evidence="10">Putative c2h2-type zn-finger protein</fullName>
    </submittedName>
</protein>